<gene>
    <name evidence="6" type="ORF">K1W69_21220</name>
</gene>
<dbReference type="Pfam" id="PF00440">
    <property type="entry name" value="TetR_N"/>
    <property type="match status" value="1"/>
</dbReference>
<dbReference type="PRINTS" id="PR00455">
    <property type="entry name" value="HTHTETR"/>
</dbReference>
<evidence type="ECO:0000256" key="1">
    <source>
        <dbReference type="ARBA" id="ARBA00023015"/>
    </source>
</evidence>
<organism evidence="6 7">
    <name type="scientific">Flavimaribacter sediminis</name>
    <dbReference type="NCBI Taxonomy" id="2865987"/>
    <lineage>
        <taxon>Bacteria</taxon>
        <taxon>Pseudomonadati</taxon>
        <taxon>Pseudomonadota</taxon>
        <taxon>Alphaproteobacteria</taxon>
        <taxon>Hyphomicrobiales</taxon>
        <taxon>Rhizobiaceae</taxon>
        <taxon>Flavimaribacter</taxon>
    </lineage>
</organism>
<dbReference type="InterPro" id="IPR001647">
    <property type="entry name" value="HTH_TetR"/>
</dbReference>
<dbReference type="PANTHER" id="PTHR30055:SF234">
    <property type="entry name" value="HTH-TYPE TRANSCRIPTIONAL REGULATOR BETI"/>
    <property type="match status" value="1"/>
</dbReference>
<dbReference type="RefSeq" id="WP_220230438.1">
    <property type="nucleotide sequence ID" value="NZ_JAICBX010000004.1"/>
</dbReference>
<keyword evidence="2 4" id="KW-0238">DNA-binding</keyword>
<proteinExistence type="predicted"/>
<dbReference type="PROSITE" id="PS50977">
    <property type="entry name" value="HTH_TETR_2"/>
    <property type="match status" value="1"/>
</dbReference>
<dbReference type="PANTHER" id="PTHR30055">
    <property type="entry name" value="HTH-TYPE TRANSCRIPTIONAL REGULATOR RUTR"/>
    <property type="match status" value="1"/>
</dbReference>
<feature type="domain" description="HTH tetR-type" evidence="5">
    <location>
        <begin position="22"/>
        <end position="82"/>
    </location>
</feature>
<dbReference type="Gene3D" id="1.10.357.10">
    <property type="entry name" value="Tetracycline Repressor, domain 2"/>
    <property type="match status" value="1"/>
</dbReference>
<evidence type="ECO:0000256" key="4">
    <source>
        <dbReference type="PROSITE-ProRule" id="PRU00335"/>
    </source>
</evidence>
<keyword evidence="3" id="KW-0804">Transcription</keyword>
<dbReference type="EMBL" id="JAICBX010000004">
    <property type="protein sequence ID" value="MBW8639729.1"/>
    <property type="molecule type" value="Genomic_DNA"/>
</dbReference>
<keyword evidence="1" id="KW-0805">Transcription regulation</keyword>
<keyword evidence="7" id="KW-1185">Reference proteome</keyword>
<accession>A0AAE3D2E0</accession>
<evidence type="ECO:0000256" key="2">
    <source>
        <dbReference type="ARBA" id="ARBA00023125"/>
    </source>
</evidence>
<sequence length="220" mass="24108">MTENRWISELHWRRAGQQSRSERTQSALLDAAEALIFEKGTEATSIADIAAKAGFSVGAVYHHFKDKKALFLALFDRMTDAYEALNAKASDPEIWRGATVLDLFRGYMEITLNAAREDPAAKAAVSAVVADYPELAAHYAEIQGNSRRALLKLVLARREEIGVADAEEAAAFAIDQISAMLRSCIDPAQRPAALQPIDDETFMRNALRMIAACLDLQPAG</sequence>
<evidence type="ECO:0000313" key="6">
    <source>
        <dbReference type="EMBL" id="MBW8639729.1"/>
    </source>
</evidence>
<dbReference type="InterPro" id="IPR009057">
    <property type="entry name" value="Homeodomain-like_sf"/>
</dbReference>
<reference evidence="6" key="1">
    <citation type="submission" date="2021-08" db="EMBL/GenBank/DDBJ databases">
        <title>Hoeflea bacterium WL0058 sp. nov., isolated from the sediment.</title>
        <authorList>
            <person name="Wang L."/>
            <person name="Zhang D."/>
        </authorList>
    </citation>
    <scope>NUCLEOTIDE SEQUENCE</scope>
    <source>
        <strain evidence="6">WL0058</strain>
    </source>
</reference>
<protein>
    <submittedName>
        <fullName evidence="6">TetR/AcrR family transcriptional regulator</fullName>
    </submittedName>
</protein>
<dbReference type="Proteomes" id="UP001196509">
    <property type="component" value="Unassembled WGS sequence"/>
</dbReference>
<feature type="DNA-binding region" description="H-T-H motif" evidence="4">
    <location>
        <begin position="45"/>
        <end position="64"/>
    </location>
</feature>
<dbReference type="GO" id="GO:0000976">
    <property type="term" value="F:transcription cis-regulatory region binding"/>
    <property type="evidence" value="ECO:0007669"/>
    <property type="project" value="TreeGrafter"/>
</dbReference>
<evidence type="ECO:0000313" key="7">
    <source>
        <dbReference type="Proteomes" id="UP001196509"/>
    </source>
</evidence>
<dbReference type="InterPro" id="IPR050109">
    <property type="entry name" value="HTH-type_TetR-like_transc_reg"/>
</dbReference>
<evidence type="ECO:0000256" key="3">
    <source>
        <dbReference type="ARBA" id="ARBA00023163"/>
    </source>
</evidence>
<evidence type="ECO:0000259" key="5">
    <source>
        <dbReference type="PROSITE" id="PS50977"/>
    </source>
</evidence>
<name>A0AAE3D2E0_9HYPH</name>
<comment type="caution">
    <text evidence="6">The sequence shown here is derived from an EMBL/GenBank/DDBJ whole genome shotgun (WGS) entry which is preliminary data.</text>
</comment>
<dbReference type="SUPFAM" id="SSF46689">
    <property type="entry name" value="Homeodomain-like"/>
    <property type="match status" value="1"/>
</dbReference>
<dbReference type="GO" id="GO:0003700">
    <property type="term" value="F:DNA-binding transcription factor activity"/>
    <property type="evidence" value="ECO:0007669"/>
    <property type="project" value="TreeGrafter"/>
</dbReference>
<dbReference type="AlphaFoldDB" id="A0AAE3D2E0"/>